<keyword evidence="3" id="KW-1185">Reference proteome</keyword>
<gene>
    <name evidence="2" type="ORF">CNY62_09965</name>
</gene>
<protein>
    <recommendedName>
        <fullName evidence="4">Lipoprotein</fullName>
    </recommendedName>
</protein>
<evidence type="ECO:0008006" key="4">
    <source>
        <dbReference type="Google" id="ProtNLM"/>
    </source>
</evidence>
<evidence type="ECO:0000256" key="1">
    <source>
        <dbReference type="SAM" id="SignalP"/>
    </source>
</evidence>
<dbReference type="PROSITE" id="PS51257">
    <property type="entry name" value="PROKAR_LIPOPROTEIN"/>
    <property type="match status" value="1"/>
</dbReference>
<reference evidence="2 3" key="1">
    <citation type="submission" date="2017-09" db="EMBL/GenBank/DDBJ databases">
        <title>Complete Genome Sequences of Two Strains of the Meat Spoilage Bacterium Brochothrix thermosphacta Isolated from Ground Chicken.</title>
        <authorList>
            <person name="Paoli G.C."/>
            <person name="Wijey C."/>
            <person name="Chen C.-Y."/>
            <person name="Nguyen L."/>
            <person name="Yan X."/>
            <person name="Irwin P.L."/>
        </authorList>
    </citation>
    <scope>NUCLEOTIDE SEQUENCE [LARGE SCALE GENOMIC DNA]</scope>
    <source>
        <strain evidence="2 3">BI</strain>
    </source>
</reference>
<dbReference type="RefSeq" id="WP_069133810.1">
    <property type="nucleotide sequence ID" value="NZ_CP023483.1"/>
</dbReference>
<dbReference type="EMBL" id="CP023483">
    <property type="protein sequence ID" value="ATF26682.1"/>
    <property type="molecule type" value="Genomic_DNA"/>
</dbReference>
<accession>A0A1D2LFS4</accession>
<evidence type="ECO:0000313" key="2">
    <source>
        <dbReference type="EMBL" id="ATF26682.1"/>
    </source>
</evidence>
<organism evidence="2 3">
    <name type="scientific">Brochothrix thermosphacta</name>
    <name type="common">Microbacterium thermosphactum</name>
    <dbReference type="NCBI Taxonomy" id="2756"/>
    <lineage>
        <taxon>Bacteria</taxon>
        <taxon>Bacillati</taxon>
        <taxon>Bacillota</taxon>
        <taxon>Bacilli</taxon>
        <taxon>Bacillales</taxon>
        <taxon>Listeriaceae</taxon>
        <taxon>Brochothrix</taxon>
    </lineage>
</organism>
<dbReference type="Proteomes" id="UP000243591">
    <property type="component" value="Chromosome"/>
</dbReference>
<evidence type="ECO:0000313" key="3">
    <source>
        <dbReference type="Proteomes" id="UP000243591"/>
    </source>
</evidence>
<dbReference type="KEGG" id="bths:CNY62_09965"/>
<proteinExistence type="predicted"/>
<feature type="chain" id="PRO_5030026262" description="Lipoprotein" evidence="1">
    <location>
        <begin position="21"/>
        <end position="182"/>
    </location>
</feature>
<sequence>MKKILTSLALVVILTGCSQDAPLTKTNNTVEQKALDKKDVFNSLDDYFEEIGNEDMTVSKPNFIIEDKVLNIKFNIKYPDKVEKKMKNTKQAIFYQIEVKKDSANLDKYIKEGKSTFYENDLNVIPKQNDAYVYEIKIPLLKKPSLEEKSHLLNGENYALVFLNEKKEEKNVLFMMDTGLNI</sequence>
<dbReference type="AlphaFoldDB" id="A0A1D2LFS4"/>
<feature type="signal peptide" evidence="1">
    <location>
        <begin position="1"/>
        <end position="20"/>
    </location>
</feature>
<name>A0A1D2LFS4_BROTH</name>
<keyword evidence="1" id="KW-0732">Signal</keyword>